<dbReference type="EMBL" id="SOPW01000009">
    <property type="protein sequence ID" value="TFB21090.1"/>
    <property type="molecule type" value="Genomic_DNA"/>
</dbReference>
<reference evidence="2 3" key="1">
    <citation type="submission" date="2019-03" db="EMBL/GenBank/DDBJ databases">
        <authorList>
            <person name="He R.-H."/>
        </authorList>
    </citation>
    <scope>NUCLEOTIDE SEQUENCE [LARGE SCALE GENOMIC DNA]</scope>
    <source>
        <strain evidence="3">SH 714</strain>
    </source>
</reference>
<dbReference type="Proteomes" id="UP000297975">
    <property type="component" value="Unassembled WGS sequence"/>
</dbReference>
<keyword evidence="1" id="KW-0472">Membrane</keyword>
<keyword evidence="3" id="KW-1185">Reference proteome</keyword>
<accession>A0A4Y8IRP4</accession>
<dbReference type="AlphaFoldDB" id="A0A4Y8IRP4"/>
<name>A0A4Y8IRP4_9BACI</name>
<protein>
    <submittedName>
        <fullName evidence="2">Uncharacterized protein</fullName>
    </submittedName>
</protein>
<evidence type="ECO:0000313" key="2">
    <source>
        <dbReference type="EMBL" id="TFB21090.1"/>
    </source>
</evidence>
<sequence>MSYLNFLYLIIGVVLGFLFMGVLGIILGGFIGILYGTTQSNQKLIKKLEKQLNELNTNNT</sequence>
<proteinExistence type="predicted"/>
<keyword evidence="1" id="KW-1133">Transmembrane helix</keyword>
<keyword evidence="1" id="KW-0812">Transmembrane</keyword>
<evidence type="ECO:0000256" key="1">
    <source>
        <dbReference type="SAM" id="Phobius"/>
    </source>
</evidence>
<feature type="transmembrane region" description="Helical" evidence="1">
    <location>
        <begin position="6"/>
        <end position="37"/>
    </location>
</feature>
<gene>
    <name evidence="2" type="ORF">E3U55_09720</name>
</gene>
<evidence type="ECO:0000313" key="3">
    <source>
        <dbReference type="Proteomes" id="UP000297975"/>
    </source>
</evidence>
<dbReference type="RefSeq" id="WP_134340231.1">
    <property type="nucleotide sequence ID" value="NZ_SOPW01000009.1"/>
</dbReference>
<comment type="caution">
    <text evidence="2">The sequence shown here is derived from an EMBL/GenBank/DDBJ whole genome shotgun (WGS) entry which is preliminary data.</text>
</comment>
<organism evidence="2 3">
    <name type="scientific">Filobacillus milosensis</name>
    <dbReference type="NCBI Taxonomy" id="94137"/>
    <lineage>
        <taxon>Bacteria</taxon>
        <taxon>Bacillati</taxon>
        <taxon>Bacillota</taxon>
        <taxon>Bacilli</taxon>
        <taxon>Bacillales</taxon>
        <taxon>Bacillaceae</taxon>
        <taxon>Filobacillus</taxon>
    </lineage>
</organism>